<accession>A0A1I6C0A3</accession>
<keyword evidence="2" id="KW-1185">Reference proteome</keyword>
<dbReference type="RefSeq" id="WP_061802878.1">
    <property type="nucleotide sequence ID" value="NZ_FOXX01000019.1"/>
</dbReference>
<comment type="caution">
    <text evidence="1">The sequence shown here is derived from an EMBL/GenBank/DDBJ whole genome shotgun (WGS) entry which is preliminary data.</text>
</comment>
<dbReference type="EMBL" id="FOXX01000019">
    <property type="protein sequence ID" value="SFQ86584.1"/>
    <property type="molecule type" value="Genomic_DNA"/>
</dbReference>
<dbReference type="GeneID" id="93713198"/>
<evidence type="ECO:0000313" key="1">
    <source>
        <dbReference type="EMBL" id="SFQ86584.1"/>
    </source>
</evidence>
<sequence length="110" mass="12944">MRYKVEGYTTLEKLQQDLEAIFQMVEEKTGHEPFIRGMDIYLRMENKTGKALEILDDQEYLETKRADRFAGQVLCGLKLKKKQVEIARELGIMPQRVSKIKKYLVEKGLY</sequence>
<evidence type="ECO:0000313" key="2">
    <source>
        <dbReference type="Proteomes" id="UP000182762"/>
    </source>
</evidence>
<dbReference type="Proteomes" id="UP000182762">
    <property type="component" value="Unassembled WGS sequence"/>
</dbReference>
<proteinExistence type="predicted"/>
<reference evidence="1 2" key="1">
    <citation type="submission" date="2016-10" db="EMBL/GenBank/DDBJ databases">
        <authorList>
            <person name="Varghese N."/>
            <person name="Submissions S."/>
        </authorList>
    </citation>
    <scope>NUCLEOTIDE SEQUENCE [LARGE SCALE GENOMIC DNA]</scope>
    <source>
        <strain evidence="1 2">DSM 13796</strain>
    </source>
</reference>
<organism evidence="1 2">
    <name type="scientific">Priestia endophytica DSM 13796</name>
    <dbReference type="NCBI Taxonomy" id="1121089"/>
    <lineage>
        <taxon>Bacteria</taxon>
        <taxon>Bacillati</taxon>
        <taxon>Bacillota</taxon>
        <taxon>Bacilli</taxon>
        <taxon>Bacillales</taxon>
        <taxon>Bacillaceae</taxon>
        <taxon>Priestia</taxon>
    </lineage>
</organism>
<gene>
    <name evidence="1" type="ORF">SAMN02745910_04674</name>
</gene>
<name>A0A1I6C0A3_9BACI</name>
<protein>
    <submittedName>
        <fullName evidence="1">Uncharacterized protein</fullName>
    </submittedName>
</protein>